<comment type="caution">
    <text evidence="2">The sequence shown here is derived from an EMBL/GenBank/DDBJ whole genome shotgun (WGS) entry which is preliminary data.</text>
</comment>
<dbReference type="Pfam" id="PF17234">
    <property type="entry name" value="MPM1"/>
    <property type="match status" value="1"/>
</dbReference>
<gene>
    <name evidence="2" type="ORF">KABA2_12S00682</name>
</gene>
<evidence type="ECO:0000313" key="2">
    <source>
        <dbReference type="EMBL" id="CAB4256854.1"/>
    </source>
</evidence>
<dbReference type="RefSeq" id="XP_041408698.1">
    <property type="nucleotide sequence ID" value="XM_041552764.1"/>
</dbReference>
<protein>
    <recommendedName>
        <fullName evidence="4">Mitochondrial peculiar membrane protein 1</fullName>
    </recommendedName>
</protein>
<dbReference type="GeneID" id="64859951"/>
<dbReference type="Proteomes" id="UP000644660">
    <property type="component" value="Unassembled WGS sequence"/>
</dbReference>
<evidence type="ECO:0000256" key="1">
    <source>
        <dbReference type="SAM" id="MobiDB-lite"/>
    </source>
</evidence>
<organism evidence="2 3">
    <name type="scientific">Maudiozyma barnettii</name>
    <dbReference type="NCBI Taxonomy" id="61262"/>
    <lineage>
        <taxon>Eukaryota</taxon>
        <taxon>Fungi</taxon>
        <taxon>Dikarya</taxon>
        <taxon>Ascomycota</taxon>
        <taxon>Saccharomycotina</taxon>
        <taxon>Saccharomycetes</taxon>
        <taxon>Saccharomycetales</taxon>
        <taxon>Saccharomycetaceae</taxon>
        <taxon>Maudiozyma</taxon>
    </lineage>
</organism>
<dbReference type="AlphaFoldDB" id="A0A8H2ZIF4"/>
<evidence type="ECO:0008006" key="4">
    <source>
        <dbReference type="Google" id="ProtNLM"/>
    </source>
</evidence>
<keyword evidence="3" id="KW-1185">Reference proteome</keyword>
<dbReference type="OrthoDB" id="4044171at2759"/>
<proteinExistence type="predicted"/>
<evidence type="ECO:0000313" key="3">
    <source>
        <dbReference type="Proteomes" id="UP000644660"/>
    </source>
</evidence>
<dbReference type="InterPro" id="IPR035187">
    <property type="entry name" value="Mpm1"/>
</dbReference>
<feature type="region of interest" description="Disordered" evidence="1">
    <location>
        <begin position="196"/>
        <end position="221"/>
    </location>
</feature>
<dbReference type="EMBL" id="CAEFZW010000012">
    <property type="protein sequence ID" value="CAB4256854.1"/>
    <property type="molecule type" value="Genomic_DNA"/>
</dbReference>
<name>A0A8H2ZIF4_9SACH</name>
<sequence length="313" mass="35657">MGLFSNIDNSQQVNDEYVKNKLNQRDIFSETWFNSHNGDSLDGNPLETLAGWPFGSLYGNGINVGPTSITTVSPFGSRNDNEYIHGDQIKEEGVTGLYNYKTPSDSQFAQCMDSQGLSVWDTNGWWRCLFPQNIIKQNLPNLQETESAMILSKQKVENDVNHKFGLYFTDYTKYLLWKSQMNKIINDKREKEIENPQKLQTNKFTNQKDENEPATMTPESLMLSDDSALSASKKDKSIVGTSEVLRSSMSSDGLTEETKELKTFYDDGSIILKTEKKVTPQDGGSPRLETHERVLRQGRDELSKGFPFWSRKR</sequence>
<accession>A0A8H2ZIF4</accession>
<reference evidence="2 3" key="1">
    <citation type="submission" date="2020-05" db="EMBL/GenBank/DDBJ databases">
        <authorList>
            <person name="Casaregola S."/>
            <person name="Devillers H."/>
            <person name="Grondin C."/>
        </authorList>
    </citation>
    <scope>NUCLEOTIDE SEQUENCE [LARGE SCALE GENOMIC DNA]</scope>
    <source>
        <strain evidence="2 3">CLIB 1767</strain>
    </source>
</reference>